<protein>
    <submittedName>
        <fullName evidence="1">Uncharacterized protein</fullName>
    </submittedName>
</protein>
<comment type="caution">
    <text evidence="1">The sequence shown here is derived from an EMBL/GenBank/DDBJ whole genome shotgun (WGS) entry which is preliminary data.</text>
</comment>
<proteinExistence type="predicted"/>
<reference evidence="1" key="1">
    <citation type="submission" date="2023-07" db="EMBL/GenBank/DDBJ databases">
        <title>Murine gut Bacillus species.</title>
        <authorList>
            <person name="Gutman E."/>
            <person name="Hashuel R."/>
            <person name="Litvak Y."/>
        </authorList>
    </citation>
    <scope>NUCLEOTIDE SEQUENCE</scope>
    <source>
        <strain evidence="1">RU293</strain>
    </source>
</reference>
<accession>A0AA90SMG4</accession>
<gene>
    <name evidence="1" type="ORF">Q8G36_26140</name>
</gene>
<dbReference type="Proteomes" id="UP001178275">
    <property type="component" value="Unassembled WGS sequence"/>
</dbReference>
<sequence>MALNPCEKFAQHLTDELEEWMVQLGVQYLRFSLTVLLLDQIPKGVYYVDELLLSTNNHYANI</sequence>
<evidence type="ECO:0000313" key="1">
    <source>
        <dbReference type="EMBL" id="MDP1454406.1"/>
    </source>
</evidence>
<dbReference type="AlphaFoldDB" id="A0AA90SMG4"/>
<dbReference type="EMBL" id="JAUUTW010000047">
    <property type="protein sequence ID" value="MDP1454406.1"/>
    <property type="molecule type" value="Genomic_DNA"/>
</dbReference>
<organism evidence="1 2">
    <name type="scientific">Peribacillus frigoritolerans</name>
    <dbReference type="NCBI Taxonomy" id="450367"/>
    <lineage>
        <taxon>Bacteria</taxon>
        <taxon>Bacillati</taxon>
        <taxon>Bacillota</taxon>
        <taxon>Bacilli</taxon>
        <taxon>Bacillales</taxon>
        <taxon>Bacillaceae</taxon>
        <taxon>Peribacillus</taxon>
    </lineage>
</organism>
<name>A0AA90SMG4_9BACI</name>
<dbReference type="RefSeq" id="WP_305162707.1">
    <property type="nucleotide sequence ID" value="NZ_JAUUTW010000047.1"/>
</dbReference>
<evidence type="ECO:0000313" key="2">
    <source>
        <dbReference type="Proteomes" id="UP001178275"/>
    </source>
</evidence>